<dbReference type="EMBL" id="RCOS01000058">
    <property type="protein sequence ID" value="RSN76496.1"/>
    <property type="molecule type" value="Genomic_DNA"/>
</dbReference>
<dbReference type="GO" id="GO:0051536">
    <property type="term" value="F:iron-sulfur cluster binding"/>
    <property type="evidence" value="ECO:0007669"/>
    <property type="project" value="InterPro"/>
</dbReference>
<name>A0A3R9QYE1_9CREN</name>
<dbReference type="GO" id="GO:0016491">
    <property type="term" value="F:oxidoreductase activity"/>
    <property type="evidence" value="ECO:0007669"/>
    <property type="project" value="UniProtKB-ARBA"/>
</dbReference>
<sequence>MAIAKVEERILRDVLKCSFCGMCEWVCPTLKMMDNHRLYGPRGRVNSIVFLIRNGIWSNKGTDGIFTCLLCGACTTQCPAGVDVKEDIRMFRYYLLTNKKV</sequence>
<dbReference type="RefSeq" id="WP_125670731.1">
    <property type="nucleotide sequence ID" value="NZ_RCOS01000058.1"/>
</dbReference>
<dbReference type="Proteomes" id="UP000277582">
    <property type="component" value="Unassembled WGS sequence"/>
</dbReference>
<gene>
    <name evidence="2" type="ORF">D6D85_03885</name>
</gene>
<dbReference type="PANTHER" id="PTHR32479">
    <property type="entry name" value="GLYCOLATE OXIDASE IRON-SULFUR SUBUNIT"/>
    <property type="match status" value="1"/>
</dbReference>
<evidence type="ECO:0000313" key="2">
    <source>
        <dbReference type="EMBL" id="RSN76496.1"/>
    </source>
</evidence>
<comment type="caution">
    <text evidence="2">The sequence shown here is derived from an EMBL/GenBank/DDBJ whole genome shotgun (WGS) entry which is preliminary data.</text>
</comment>
<dbReference type="PROSITE" id="PS51379">
    <property type="entry name" value="4FE4S_FER_2"/>
    <property type="match status" value="1"/>
</dbReference>
<dbReference type="PROSITE" id="PS00198">
    <property type="entry name" value="4FE4S_FER_1"/>
    <property type="match status" value="2"/>
</dbReference>
<dbReference type="Pfam" id="PF13183">
    <property type="entry name" value="Fer4_8"/>
    <property type="match status" value="1"/>
</dbReference>
<dbReference type="OrthoDB" id="23833at2157"/>
<reference evidence="2 3" key="1">
    <citation type="submission" date="2018-10" db="EMBL/GenBank/DDBJ databases">
        <title>Co-occurring genomic capacity for anaerobic methane metabolism and dissimilatory sulfite reduction discovered in the Korarchaeota.</title>
        <authorList>
            <person name="Mckay L.J."/>
            <person name="Dlakic M."/>
            <person name="Fields M.W."/>
            <person name="Delmont T.O."/>
            <person name="Eren A.M."/>
            <person name="Jay Z.J."/>
            <person name="Klingelsmith K.B."/>
            <person name="Rusch D.B."/>
            <person name="Inskeep W.P."/>
        </authorList>
    </citation>
    <scope>NUCLEOTIDE SEQUENCE [LARGE SCALE GENOMIC DNA]</scope>
    <source>
        <strain evidence="2 3">MDKW</strain>
    </source>
</reference>
<dbReference type="PANTHER" id="PTHR32479:SF19">
    <property type="entry name" value="ANAEROBIC GLYCEROL-3-PHOSPHATE DEHYDROGENASE SUBUNIT C"/>
    <property type="match status" value="1"/>
</dbReference>
<keyword evidence="3" id="KW-1185">Reference proteome</keyword>
<accession>A0A3R9QYE1</accession>
<evidence type="ECO:0000259" key="1">
    <source>
        <dbReference type="PROSITE" id="PS51379"/>
    </source>
</evidence>
<dbReference type="SUPFAM" id="SSF46548">
    <property type="entry name" value="alpha-helical ferredoxin"/>
    <property type="match status" value="1"/>
</dbReference>
<dbReference type="AlphaFoldDB" id="A0A3R9QYE1"/>
<protein>
    <submittedName>
        <fullName evidence="2">(Fe-S)-binding protein</fullName>
    </submittedName>
</protein>
<proteinExistence type="predicted"/>
<dbReference type="InterPro" id="IPR009051">
    <property type="entry name" value="Helical_ferredxn"/>
</dbReference>
<feature type="domain" description="4Fe-4S ferredoxin-type" evidence="1">
    <location>
        <begin position="8"/>
        <end position="38"/>
    </location>
</feature>
<dbReference type="Gene3D" id="1.10.1060.10">
    <property type="entry name" value="Alpha-helical ferredoxin"/>
    <property type="match status" value="1"/>
</dbReference>
<dbReference type="InterPro" id="IPR017900">
    <property type="entry name" value="4Fe4S_Fe_S_CS"/>
</dbReference>
<dbReference type="InterPro" id="IPR017896">
    <property type="entry name" value="4Fe4S_Fe-S-bd"/>
</dbReference>
<organism evidence="2 3">
    <name type="scientific">Candidatus Methanodesulfokora washburnensis</name>
    <dbReference type="NCBI Taxonomy" id="2478471"/>
    <lineage>
        <taxon>Archaea</taxon>
        <taxon>Thermoproteota</taxon>
        <taxon>Candidatus Korarchaeia</taxon>
        <taxon>Candidatus Korarchaeia incertae sedis</taxon>
        <taxon>Candidatus Methanodesulfokora</taxon>
    </lineage>
</organism>
<evidence type="ECO:0000313" key="3">
    <source>
        <dbReference type="Proteomes" id="UP000277582"/>
    </source>
</evidence>